<dbReference type="InterPro" id="IPR000873">
    <property type="entry name" value="AMP-dep_synth/lig_dom"/>
</dbReference>
<evidence type="ECO:0000259" key="4">
    <source>
        <dbReference type="Pfam" id="PF13193"/>
    </source>
</evidence>
<evidence type="ECO:0000259" key="3">
    <source>
        <dbReference type="Pfam" id="PF00501"/>
    </source>
</evidence>
<dbReference type="Proteomes" id="UP001225598">
    <property type="component" value="Chromosome"/>
</dbReference>
<protein>
    <submittedName>
        <fullName evidence="5">AMP-binding protein</fullName>
    </submittedName>
</protein>
<dbReference type="InterPro" id="IPR025110">
    <property type="entry name" value="AMP-bd_C"/>
</dbReference>
<comment type="similarity">
    <text evidence="1">Belongs to the ATP-dependent AMP-binding enzyme family.</text>
</comment>
<dbReference type="CDD" id="cd04433">
    <property type="entry name" value="AFD_class_I"/>
    <property type="match status" value="1"/>
</dbReference>
<dbReference type="InterPro" id="IPR045851">
    <property type="entry name" value="AMP-bd_C_sf"/>
</dbReference>
<dbReference type="SUPFAM" id="SSF56801">
    <property type="entry name" value="Acetyl-CoA synthetase-like"/>
    <property type="match status" value="1"/>
</dbReference>
<reference evidence="5 6" key="1">
    <citation type="submission" date="2023-05" db="EMBL/GenBank/DDBJ databases">
        <title>Corynebacterium suedekumii sp. nov. and Corynebacterium breve sp. nov. isolated from raw cow's milk.</title>
        <authorList>
            <person name="Baer M.K."/>
            <person name="Mehl L."/>
            <person name="Hellmuth R."/>
            <person name="Marke G."/>
            <person name="Lipski A."/>
        </authorList>
    </citation>
    <scope>NUCLEOTIDE SEQUENCE [LARGE SCALE GENOMIC DNA]</scope>
    <source>
        <strain evidence="5 6">R4</strain>
    </source>
</reference>
<feature type="domain" description="AMP-dependent synthetase/ligase" evidence="3">
    <location>
        <begin position="58"/>
        <end position="414"/>
    </location>
</feature>
<organism evidence="5 6">
    <name type="scientific">Corynebacterium breve</name>
    <dbReference type="NCBI Taxonomy" id="3049799"/>
    <lineage>
        <taxon>Bacteria</taxon>
        <taxon>Bacillati</taxon>
        <taxon>Actinomycetota</taxon>
        <taxon>Actinomycetes</taxon>
        <taxon>Mycobacteriales</taxon>
        <taxon>Corynebacteriaceae</taxon>
        <taxon>Corynebacterium</taxon>
    </lineage>
</organism>
<keyword evidence="6" id="KW-1185">Reference proteome</keyword>
<proteinExistence type="inferred from homology"/>
<dbReference type="RefSeq" id="WP_284825285.1">
    <property type="nucleotide sequence ID" value="NZ_CP126969.1"/>
</dbReference>
<dbReference type="Pfam" id="PF13193">
    <property type="entry name" value="AMP-binding_C"/>
    <property type="match status" value="1"/>
</dbReference>
<dbReference type="InterPro" id="IPR042099">
    <property type="entry name" value="ANL_N_sf"/>
</dbReference>
<dbReference type="EMBL" id="CP126969">
    <property type="protein sequence ID" value="WIM67961.1"/>
    <property type="molecule type" value="Genomic_DNA"/>
</dbReference>
<sequence length="554" mass="60542">MSISPALGKIAFNARALAKFVPAVIRSGIVGSEGGLGGALNVPSILARYWFTTAREVEQGAAQTPLRNALIDDDGILTYRQLRDQSRTLAKWLLEVKDRENLEELHVGVMARNGRGMLIPLTAKGYAGATLYLLNVGSSPEQILGCIEENKINVLFIDDEFAHCIPEDYPGLTIAYAHQDESHTDYTSIESIVSSPDNGYALPTWPKHGYIVLMSSGTTGVPKGILRPEPRLPLVLAGLLEKMPWRAGMTVQMTASMFHTWGWSATNIALGARNTIVTQRHYNPENVFKQLVDYKCNAMISSPIFFKQLLEVPDNEKYDTSNLKFIASAGHALTPEIVRTMNNRFGPILCNIYGSTELTLAAAASAEEVAAQPTVAGHVSTGTTLKLYDDQGNEVPQGAVGRIFLNNSTSLIGYSNPNTKMVKIGDLIEMGDLGYFDENDRLHVLGRVDDMIIVGGENVYPSSVSDILEPMPGIADLHAGGVDDDETFARIAVWIVRSDDDAGRSLTSDAVRDWVREHLAEHSVPRDVNFIDEMPRNATGKVVPRFLPASVYKA</sequence>
<feature type="domain" description="AMP-binding enzyme C-terminal" evidence="4">
    <location>
        <begin position="467"/>
        <end position="541"/>
    </location>
</feature>
<gene>
    <name evidence="5" type="ORF">QP027_00745</name>
</gene>
<evidence type="ECO:0000313" key="6">
    <source>
        <dbReference type="Proteomes" id="UP001225598"/>
    </source>
</evidence>
<dbReference type="PANTHER" id="PTHR43201">
    <property type="entry name" value="ACYL-COA SYNTHETASE"/>
    <property type="match status" value="1"/>
</dbReference>
<dbReference type="Gene3D" id="3.30.300.30">
    <property type="match status" value="1"/>
</dbReference>
<dbReference type="InterPro" id="IPR020845">
    <property type="entry name" value="AMP-binding_CS"/>
</dbReference>
<evidence type="ECO:0000256" key="1">
    <source>
        <dbReference type="ARBA" id="ARBA00006432"/>
    </source>
</evidence>
<evidence type="ECO:0000313" key="5">
    <source>
        <dbReference type="EMBL" id="WIM67961.1"/>
    </source>
</evidence>
<accession>A0ABY8VE61</accession>
<dbReference type="Gene3D" id="3.40.50.12780">
    <property type="entry name" value="N-terminal domain of ligase-like"/>
    <property type="match status" value="1"/>
</dbReference>
<dbReference type="PANTHER" id="PTHR43201:SF5">
    <property type="entry name" value="MEDIUM-CHAIN ACYL-COA LIGASE ACSF2, MITOCHONDRIAL"/>
    <property type="match status" value="1"/>
</dbReference>
<keyword evidence="2" id="KW-0436">Ligase</keyword>
<evidence type="ECO:0000256" key="2">
    <source>
        <dbReference type="ARBA" id="ARBA00022598"/>
    </source>
</evidence>
<dbReference type="PROSITE" id="PS00455">
    <property type="entry name" value="AMP_BINDING"/>
    <property type="match status" value="1"/>
</dbReference>
<dbReference type="Pfam" id="PF00501">
    <property type="entry name" value="AMP-binding"/>
    <property type="match status" value="1"/>
</dbReference>
<name>A0ABY8VE61_9CORY</name>